<keyword evidence="11" id="KW-1185">Reference proteome</keyword>
<dbReference type="KEGG" id="pshq:F3W81_10150"/>
<dbReference type="PANTHER" id="PTHR47506">
    <property type="entry name" value="TRANSCRIPTIONAL REGULATORY PROTEIN"/>
    <property type="match status" value="1"/>
</dbReference>
<keyword evidence="3 7" id="KW-0805">Transcription regulation</keyword>
<dbReference type="AlphaFoldDB" id="A0A7L9WPZ8"/>
<accession>A0A7L9WPZ8</accession>
<keyword evidence="2 7" id="KW-0678">Repressor</keyword>
<dbReference type="GO" id="GO:0019285">
    <property type="term" value="P:glycine betaine biosynthetic process from choline"/>
    <property type="evidence" value="ECO:0007669"/>
    <property type="project" value="UniProtKB-UniRule"/>
</dbReference>
<dbReference type="InterPro" id="IPR009057">
    <property type="entry name" value="Homeodomain-like_sf"/>
</dbReference>
<evidence type="ECO:0000313" key="11">
    <source>
        <dbReference type="Proteomes" id="UP000594118"/>
    </source>
</evidence>
<evidence type="ECO:0000256" key="2">
    <source>
        <dbReference type="ARBA" id="ARBA00022491"/>
    </source>
</evidence>
<organism evidence="10 11">
    <name type="scientific">Pseudooceanicola spongiae</name>
    <dbReference type="NCBI Taxonomy" id="2613965"/>
    <lineage>
        <taxon>Bacteria</taxon>
        <taxon>Pseudomonadati</taxon>
        <taxon>Pseudomonadota</taxon>
        <taxon>Alphaproteobacteria</taxon>
        <taxon>Rhodobacterales</taxon>
        <taxon>Paracoccaceae</taxon>
        <taxon>Pseudooceanicola</taxon>
    </lineage>
</organism>
<comment type="pathway">
    <text evidence="1 7">Amine and polyamine biosynthesis; betaine biosynthesis via choline pathway [regulation].</text>
</comment>
<keyword evidence="5 7" id="KW-0804">Transcription</keyword>
<evidence type="ECO:0000313" key="10">
    <source>
        <dbReference type="EMBL" id="QOL81140.1"/>
    </source>
</evidence>
<dbReference type="Pfam" id="PF00440">
    <property type="entry name" value="TetR_N"/>
    <property type="match status" value="1"/>
</dbReference>
<dbReference type="RefSeq" id="WP_193083461.1">
    <property type="nucleotide sequence ID" value="NZ_CP045201.1"/>
</dbReference>
<evidence type="ECO:0000256" key="7">
    <source>
        <dbReference type="HAMAP-Rule" id="MF_00768"/>
    </source>
</evidence>
<comment type="function">
    <text evidence="7">Repressor involved in choline regulation of the bet genes.</text>
</comment>
<dbReference type="InterPro" id="IPR001647">
    <property type="entry name" value="HTH_TetR"/>
</dbReference>
<feature type="DNA-binding region" description="H-T-H motif" evidence="7 8">
    <location>
        <begin position="31"/>
        <end position="50"/>
    </location>
</feature>
<sequence length="197" mass="22274">MPKVGMEPVRKKALIHATIAEIGEAGTLEVTVSQIAKRAGMSSALAHHYFGSKEQMFLATMRYVMREYGETVLSNLKAATTPEARIRAITDSSFDSSQFEREVIAAWLNFYVRALRSDQTRRLLQVYARRLHSNLIHDLKKLFEPEIAEEIAQGLASLIDGFYVRSALQESVPEIGQIKAMVNDYLTLWLERKNRGA</sequence>
<dbReference type="SUPFAM" id="SSF48498">
    <property type="entry name" value="Tetracyclin repressor-like, C-terminal domain"/>
    <property type="match status" value="1"/>
</dbReference>
<dbReference type="HAMAP" id="MF_00768">
    <property type="entry name" value="HTH_type_BetI"/>
    <property type="match status" value="1"/>
</dbReference>
<dbReference type="PANTHER" id="PTHR47506:SF6">
    <property type="entry name" value="HTH-TYPE TRANSCRIPTIONAL REPRESSOR NEMR"/>
    <property type="match status" value="1"/>
</dbReference>
<dbReference type="GO" id="GO:0045892">
    <property type="term" value="P:negative regulation of DNA-templated transcription"/>
    <property type="evidence" value="ECO:0007669"/>
    <property type="project" value="UniProtKB-UniRule"/>
</dbReference>
<dbReference type="GO" id="GO:0003700">
    <property type="term" value="F:DNA-binding transcription factor activity"/>
    <property type="evidence" value="ECO:0007669"/>
    <property type="project" value="UniProtKB-UniRule"/>
</dbReference>
<dbReference type="InterPro" id="IPR036271">
    <property type="entry name" value="Tet_transcr_reg_TetR-rel_C_sf"/>
</dbReference>
<proteinExistence type="inferred from homology"/>
<evidence type="ECO:0000256" key="5">
    <source>
        <dbReference type="ARBA" id="ARBA00023163"/>
    </source>
</evidence>
<dbReference type="UniPathway" id="UPA00529"/>
<dbReference type="EMBL" id="CP045201">
    <property type="protein sequence ID" value="QOL81140.1"/>
    <property type="molecule type" value="Genomic_DNA"/>
</dbReference>
<evidence type="ECO:0000256" key="1">
    <source>
        <dbReference type="ARBA" id="ARBA00004719"/>
    </source>
</evidence>
<protein>
    <recommendedName>
        <fullName evidence="7">HTH-type transcriptional regulator BetI</fullName>
    </recommendedName>
</protein>
<dbReference type="InterPro" id="IPR017757">
    <property type="entry name" value="Tscrpt_rep_BetI"/>
</dbReference>
<dbReference type="GO" id="GO:0003677">
    <property type="term" value="F:DNA binding"/>
    <property type="evidence" value="ECO:0007669"/>
    <property type="project" value="UniProtKB-UniRule"/>
</dbReference>
<evidence type="ECO:0000256" key="3">
    <source>
        <dbReference type="ARBA" id="ARBA00023015"/>
    </source>
</evidence>
<feature type="domain" description="HTH tetR-type" evidence="9">
    <location>
        <begin position="8"/>
        <end position="68"/>
    </location>
</feature>
<name>A0A7L9WPZ8_9RHOB</name>
<evidence type="ECO:0000256" key="4">
    <source>
        <dbReference type="ARBA" id="ARBA00023125"/>
    </source>
</evidence>
<dbReference type="SUPFAM" id="SSF46689">
    <property type="entry name" value="Homeodomain-like"/>
    <property type="match status" value="1"/>
</dbReference>
<dbReference type="PROSITE" id="PS50977">
    <property type="entry name" value="HTH_TETR_2"/>
    <property type="match status" value="1"/>
</dbReference>
<dbReference type="NCBIfam" id="TIGR03384">
    <property type="entry name" value="betaine_BetI"/>
    <property type="match status" value="1"/>
</dbReference>
<dbReference type="Pfam" id="PF13977">
    <property type="entry name" value="TetR_C_6"/>
    <property type="match status" value="1"/>
</dbReference>
<dbReference type="Gene3D" id="1.10.357.10">
    <property type="entry name" value="Tetracycline Repressor, domain 2"/>
    <property type="match status" value="1"/>
</dbReference>
<dbReference type="InterPro" id="IPR039538">
    <property type="entry name" value="BetI_C"/>
</dbReference>
<reference evidence="10 11" key="1">
    <citation type="submission" date="2019-10" db="EMBL/GenBank/DDBJ databases">
        <title>Pseudopuniceibacterium sp. HQ09 islated from Antarctica.</title>
        <authorList>
            <person name="Liao L."/>
            <person name="Su S."/>
            <person name="Chen B."/>
            <person name="Yu Y."/>
        </authorList>
    </citation>
    <scope>NUCLEOTIDE SEQUENCE [LARGE SCALE GENOMIC DNA]</scope>
    <source>
        <strain evidence="10 11">HQ09</strain>
    </source>
</reference>
<dbReference type="Proteomes" id="UP000594118">
    <property type="component" value="Chromosome"/>
</dbReference>
<evidence type="ECO:0000256" key="8">
    <source>
        <dbReference type="PROSITE-ProRule" id="PRU00335"/>
    </source>
</evidence>
<comment type="function">
    <text evidence="6">Repressor involved in the biosynthesis of the osmoprotectant glycine betaine. It represses transcription of the choline transporter BetT and the genes of BetAB involved in the synthesis of glycine betaine.</text>
</comment>
<evidence type="ECO:0000259" key="9">
    <source>
        <dbReference type="PROSITE" id="PS50977"/>
    </source>
</evidence>
<gene>
    <name evidence="7 10" type="primary">betI</name>
    <name evidence="10" type="ORF">F3W81_10150</name>
</gene>
<evidence type="ECO:0000256" key="6">
    <source>
        <dbReference type="ARBA" id="ARBA00024936"/>
    </source>
</evidence>
<keyword evidence="4 7" id="KW-0238">DNA-binding</keyword>
<dbReference type="NCBIfam" id="NF001978">
    <property type="entry name" value="PRK00767.1"/>
    <property type="match status" value="1"/>
</dbReference>